<proteinExistence type="predicted"/>
<dbReference type="GO" id="GO:0005524">
    <property type="term" value="F:ATP binding"/>
    <property type="evidence" value="ECO:0007669"/>
    <property type="project" value="UniProtKB-KW"/>
</dbReference>
<feature type="region of interest" description="Disordered" evidence="7">
    <location>
        <begin position="145"/>
        <end position="165"/>
    </location>
</feature>
<protein>
    <recommendedName>
        <fullName evidence="8">RecA family profile 1 domain-containing protein</fullName>
    </recommendedName>
</protein>
<dbReference type="GO" id="GO:0033065">
    <property type="term" value="C:Rad51C-XRCC3 complex"/>
    <property type="evidence" value="ECO:0007669"/>
    <property type="project" value="TreeGrafter"/>
</dbReference>
<dbReference type="GO" id="GO:0005657">
    <property type="term" value="C:replication fork"/>
    <property type="evidence" value="ECO:0007669"/>
    <property type="project" value="TreeGrafter"/>
</dbReference>
<reference evidence="9 10" key="1">
    <citation type="journal article" date="2013" name="Fungal Biol.">
        <title>Analysis of microsatellite markers in the genome of the plant pathogen Ceratocystis fimbriata.</title>
        <authorList>
            <person name="Simpson M.C."/>
            <person name="Wilken P.M."/>
            <person name="Coetzee M.P."/>
            <person name="Wingfield M.J."/>
            <person name="Wingfield B.D."/>
        </authorList>
    </citation>
    <scope>NUCLEOTIDE SEQUENCE [LARGE SCALE GENOMIC DNA]</scope>
    <source>
        <strain evidence="9 10">CBS 114723</strain>
    </source>
</reference>
<evidence type="ECO:0000256" key="2">
    <source>
        <dbReference type="ARBA" id="ARBA00022741"/>
    </source>
</evidence>
<keyword evidence="3" id="KW-0227">DNA damage</keyword>
<keyword evidence="5" id="KW-0234">DNA repair</keyword>
<dbReference type="AlphaFoldDB" id="A0A2C5XB07"/>
<evidence type="ECO:0000313" key="9">
    <source>
        <dbReference type="EMBL" id="PHH56208.1"/>
    </source>
</evidence>
<feature type="domain" description="RecA family profile 1" evidence="8">
    <location>
        <begin position="40"/>
        <end position="266"/>
    </location>
</feature>
<dbReference type="InterPro" id="IPR027417">
    <property type="entry name" value="P-loop_NTPase"/>
</dbReference>
<dbReference type="PANTHER" id="PTHR46239">
    <property type="entry name" value="DNA REPAIR PROTEIN RAD51 HOMOLOG 3 RAD51C"/>
    <property type="match status" value="1"/>
</dbReference>
<evidence type="ECO:0000256" key="5">
    <source>
        <dbReference type="ARBA" id="ARBA00023204"/>
    </source>
</evidence>
<dbReference type="GO" id="GO:0140664">
    <property type="term" value="F:ATP-dependent DNA damage sensor activity"/>
    <property type="evidence" value="ECO:0007669"/>
    <property type="project" value="InterPro"/>
</dbReference>
<feature type="compositionally biased region" description="Acidic residues" evidence="7">
    <location>
        <begin position="383"/>
        <end position="393"/>
    </location>
</feature>
<feature type="compositionally biased region" description="Basic and acidic residues" evidence="7">
    <location>
        <begin position="494"/>
        <end position="516"/>
    </location>
</feature>
<evidence type="ECO:0000256" key="4">
    <source>
        <dbReference type="ARBA" id="ARBA00022840"/>
    </source>
</evidence>
<dbReference type="GO" id="GO:0000400">
    <property type="term" value="F:four-way junction DNA binding"/>
    <property type="evidence" value="ECO:0007669"/>
    <property type="project" value="TreeGrafter"/>
</dbReference>
<feature type="compositionally biased region" description="Polar residues" evidence="7">
    <location>
        <begin position="399"/>
        <end position="410"/>
    </location>
</feature>
<dbReference type="Proteomes" id="UP000222788">
    <property type="component" value="Unassembled WGS sequence"/>
</dbReference>
<dbReference type="EMBL" id="APWK03000001">
    <property type="protein sequence ID" value="PHH56208.1"/>
    <property type="molecule type" value="Genomic_DNA"/>
</dbReference>
<dbReference type="GO" id="GO:0007131">
    <property type="term" value="P:reciprocal meiotic recombination"/>
    <property type="evidence" value="ECO:0007669"/>
    <property type="project" value="TreeGrafter"/>
</dbReference>
<organism evidence="9 10">
    <name type="scientific">Ceratocystis fimbriata CBS 114723</name>
    <dbReference type="NCBI Taxonomy" id="1035309"/>
    <lineage>
        <taxon>Eukaryota</taxon>
        <taxon>Fungi</taxon>
        <taxon>Dikarya</taxon>
        <taxon>Ascomycota</taxon>
        <taxon>Pezizomycotina</taxon>
        <taxon>Sordariomycetes</taxon>
        <taxon>Hypocreomycetidae</taxon>
        <taxon>Microascales</taxon>
        <taxon>Ceratocystidaceae</taxon>
        <taxon>Ceratocystis</taxon>
    </lineage>
</organism>
<feature type="compositionally biased region" description="Polar residues" evidence="7">
    <location>
        <begin position="523"/>
        <end position="535"/>
    </location>
</feature>
<dbReference type="GO" id="GO:0033063">
    <property type="term" value="C:Rad51B-Rad51C-Rad51D-XRCC2 complex"/>
    <property type="evidence" value="ECO:0007669"/>
    <property type="project" value="TreeGrafter"/>
</dbReference>
<evidence type="ECO:0000256" key="7">
    <source>
        <dbReference type="SAM" id="MobiDB-lite"/>
    </source>
</evidence>
<evidence type="ECO:0000256" key="6">
    <source>
        <dbReference type="ARBA" id="ARBA00023242"/>
    </source>
</evidence>
<accession>A0A2C5XB07</accession>
<keyword evidence="2" id="KW-0547">Nucleotide-binding</keyword>
<dbReference type="OrthoDB" id="5957327at2759"/>
<evidence type="ECO:0000256" key="3">
    <source>
        <dbReference type="ARBA" id="ARBA00022763"/>
    </source>
</evidence>
<keyword evidence="4" id="KW-0067">ATP-binding</keyword>
<dbReference type="PROSITE" id="PS50162">
    <property type="entry name" value="RECA_2"/>
    <property type="match status" value="1"/>
</dbReference>
<comment type="subcellular location">
    <subcellularLocation>
        <location evidence="1">Nucleus</location>
    </subcellularLocation>
</comment>
<dbReference type="CDD" id="cd01393">
    <property type="entry name" value="RecA-like"/>
    <property type="match status" value="1"/>
</dbReference>
<feature type="compositionally biased region" description="Acidic residues" evidence="7">
    <location>
        <begin position="424"/>
        <end position="435"/>
    </location>
</feature>
<feature type="region of interest" description="Disordered" evidence="7">
    <location>
        <begin position="362"/>
        <end position="592"/>
    </location>
</feature>
<feature type="compositionally biased region" description="Basic and acidic residues" evidence="7">
    <location>
        <begin position="455"/>
        <end position="485"/>
    </location>
</feature>
<evidence type="ECO:0000256" key="1">
    <source>
        <dbReference type="ARBA" id="ARBA00004123"/>
    </source>
</evidence>
<dbReference type="InterPro" id="IPR052093">
    <property type="entry name" value="HR_Repair_Mediator"/>
</dbReference>
<dbReference type="SUPFAM" id="SSF52540">
    <property type="entry name" value="P-loop containing nucleoside triphosphate hydrolases"/>
    <property type="match status" value="1"/>
</dbReference>
<sequence length="592" mass="64673">MDLYHTVHEPDIANFAIPNETHRLPAVSAAEALDDPDDDSLRPISTGLDDLDAVLSPAPDLELQNASPDSNSEAGDLSRGGIPLGQLTEVWGPPGVGKTTFGIQAAATALVKKRAVMWVDCNTPLWGPRFAEVLNGVYKSQLRAAEQPMARQSSEAHEEQSQPEAAEFDIGSTDFTYNHCDTLAHVLALLCRPNPHILPKVLSLLVVDGLTALVNSTLPRNIDNKKKYPRGQGPADKRLQAVQFLVSSLQKLAATRQCAVLLLSQCASKMESGRAASLVPAINGTVWEQAIATRLVLFKDWIWRGRDSEVTPIRHDSFQEVVFVGVQKLQGKTCVYAMEHMVGFRIESAGLVSVKDIRRNIGGPFAERHGPKRNVSEAGLEIPDSDDEEDEYGWDDRYNNQVPRPSQWQGSEDLILDANRHDEDDGEGDDNDEISEPTPHDGDHLDAIATGNRSGDGDRTSGTMTRRDGVPECGEHYGDGEEYGEHGNMLGFQDARRGQQDGDRRRWGSAEHDRNEANGGVQSGAQSQDLTSSQRLVLGLDFGTATQGRRLGEAVVTTGSSRARARAKPKAKGRESKAKADYSVTRRPKRTL</sequence>
<keyword evidence="10" id="KW-1185">Reference proteome</keyword>
<dbReference type="STRING" id="1035309.A0A2C5XB07"/>
<dbReference type="GO" id="GO:0008821">
    <property type="term" value="F:crossover junction DNA endonuclease activity"/>
    <property type="evidence" value="ECO:0007669"/>
    <property type="project" value="TreeGrafter"/>
</dbReference>
<evidence type="ECO:0000259" key="8">
    <source>
        <dbReference type="PROSITE" id="PS50162"/>
    </source>
</evidence>
<name>A0A2C5XB07_9PEZI</name>
<evidence type="ECO:0000313" key="10">
    <source>
        <dbReference type="Proteomes" id="UP000222788"/>
    </source>
</evidence>
<comment type="caution">
    <text evidence="9">The sequence shown here is derived from an EMBL/GenBank/DDBJ whole genome shotgun (WGS) entry which is preliminary data.</text>
</comment>
<gene>
    <name evidence="9" type="ORF">CFIMG_000352RA</name>
</gene>
<dbReference type="InterPro" id="IPR020588">
    <property type="entry name" value="RecA_ATP-bd"/>
</dbReference>
<dbReference type="Gene3D" id="3.40.50.300">
    <property type="entry name" value="P-loop containing nucleotide triphosphate hydrolases"/>
    <property type="match status" value="1"/>
</dbReference>
<keyword evidence="6" id="KW-0539">Nucleus</keyword>
<dbReference type="PANTHER" id="PTHR46239:SF1">
    <property type="entry name" value="DNA REPAIR PROTEIN RAD51 HOMOLOG 3"/>
    <property type="match status" value="1"/>
</dbReference>
<dbReference type="GO" id="GO:0000707">
    <property type="term" value="P:meiotic DNA recombinase assembly"/>
    <property type="evidence" value="ECO:0007669"/>
    <property type="project" value="TreeGrafter"/>
</dbReference>
<reference evidence="9 10" key="2">
    <citation type="journal article" date="2013" name="IMA Fungus">
        <title>IMA Genome-F 1: Ceratocystis fimbriata: Draft nuclear genome sequence for the plant pathogen, Ceratocystis fimbriata.</title>
        <authorList>
            <person name="Wilken P.M."/>
            <person name="Steenkamp E.T."/>
            <person name="Wingfield M.J."/>
            <person name="de Beer Z.W."/>
            <person name="Wingfield B.D."/>
        </authorList>
    </citation>
    <scope>NUCLEOTIDE SEQUENCE [LARGE SCALE GENOMIC DNA]</scope>
    <source>
        <strain evidence="9 10">CBS 114723</strain>
    </source>
</reference>